<gene>
    <name evidence="5" type="ORF">scyTo_0015091</name>
</gene>
<dbReference type="PANTHER" id="PTHR11346">
    <property type="entry name" value="GALECTIN"/>
    <property type="match status" value="1"/>
</dbReference>
<evidence type="ECO:0000256" key="1">
    <source>
        <dbReference type="ARBA" id="ARBA00022734"/>
    </source>
</evidence>
<dbReference type="CDD" id="cd00070">
    <property type="entry name" value="GLECT"/>
    <property type="match status" value="2"/>
</dbReference>
<dbReference type="FunFam" id="2.60.120.200:FF:000124">
    <property type="entry name" value="Galectin-4"/>
    <property type="match status" value="1"/>
</dbReference>
<dbReference type="GO" id="GO:0032689">
    <property type="term" value="P:negative regulation of type II interferon production"/>
    <property type="evidence" value="ECO:0007669"/>
    <property type="project" value="TreeGrafter"/>
</dbReference>
<dbReference type="GO" id="GO:0010628">
    <property type="term" value="P:positive regulation of gene expression"/>
    <property type="evidence" value="ECO:0007669"/>
    <property type="project" value="TreeGrafter"/>
</dbReference>
<evidence type="ECO:0000313" key="5">
    <source>
        <dbReference type="EMBL" id="GCB67145.1"/>
    </source>
</evidence>
<organism evidence="5 6">
    <name type="scientific">Scyliorhinus torazame</name>
    <name type="common">Cloudy catshark</name>
    <name type="synonym">Catulus torazame</name>
    <dbReference type="NCBI Taxonomy" id="75743"/>
    <lineage>
        <taxon>Eukaryota</taxon>
        <taxon>Metazoa</taxon>
        <taxon>Chordata</taxon>
        <taxon>Craniata</taxon>
        <taxon>Vertebrata</taxon>
        <taxon>Chondrichthyes</taxon>
        <taxon>Elasmobranchii</taxon>
        <taxon>Galeomorphii</taxon>
        <taxon>Galeoidea</taxon>
        <taxon>Carcharhiniformes</taxon>
        <taxon>Scyliorhinidae</taxon>
        <taxon>Scyliorhinus</taxon>
    </lineage>
</organism>
<feature type="domain" description="Galectin" evidence="4">
    <location>
        <begin position="17"/>
        <end position="149"/>
    </location>
</feature>
<dbReference type="Proteomes" id="UP000288216">
    <property type="component" value="Unassembled WGS sequence"/>
</dbReference>
<dbReference type="SUPFAM" id="SSF49899">
    <property type="entry name" value="Concanavalin A-like lectins/glucanases"/>
    <property type="match status" value="2"/>
</dbReference>
<dbReference type="InterPro" id="IPR013320">
    <property type="entry name" value="ConA-like_dom_sf"/>
</dbReference>
<keyword evidence="1 3" id="KW-0430">Lectin</keyword>
<dbReference type="Gene3D" id="2.60.120.200">
    <property type="match status" value="2"/>
</dbReference>
<dbReference type="GO" id="GO:0005634">
    <property type="term" value="C:nucleus"/>
    <property type="evidence" value="ECO:0007669"/>
    <property type="project" value="TreeGrafter"/>
</dbReference>
<dbReference type="PROSITE" id="PS51304">
    <property type="entry name" value="GALECTIN"/>
    <property type="match status" value="2"/>
</dbReference>
<dbReference type="AlphaFoldDB" id="A0A401P1Y3"/>
<dbReference type="EMBL" id="BFAA01008384">
    <property type="protein sequence ID" value="GCB67145.1"/>
    <property type="molecule type" value="Genomic_DNA"/>
</dbReference>
<dbReference type="SMART" id="SM00908">
    <property type="entry name" value="Gal-bind_lectin"/>
    <property type="match status" value="2"/>
</dbReference>
<dbReference type="STRING" id="75743.A0A401P1Y3"/>
<dbReference type="OrthoDB" id="6251307at2759"/>
<evidence type="ECO:0000256" key="3">
    <source>
        <dbReference type="RuleBase" id="RU102079"/>
    </source>
</evidence>
<evidence type="ECO:0000313" key="6">
    <source>
        <dbReference type="Proteomes" id="UP000288216"/>
    </source>
</evidence>
<keyword evidence="2" id="KW-0677">Repeat</keyword>
<accession>A0A401P1Y3</accession>
<dbReference type="InterPro" id="IPR044156">
    <property type="entry name" value="Galectin-like"/>
</dbReference>
<feature type="domain" description="Galectin" evidence="4">
    <location>
        <begin position="251"/>
        <end position="381"/>
    </location>
</feature>
<protein>
    <recommendedName>
        <fullName evidence="3">Galectin</fullName>
    </recommendedName>
</protein>
<dbReference type="GO" id="GO:0016936">
    <property type="term" value="F:galactoside binding"/>
    <property type="evidence" value="ECO:0007669"/>
    <property type="project" value="TreeGrafter"/>
</dbReference>
<reference evidence="5 6" key="1">
    <citation type="journal article" date="2018" name="Nat. Ecol. Evol.">
        <title>Shark genomes provide insights into elasmobranch evolution and the origin of vertebrates.</title>
        <authorList>
            <person name="Hara Y"/>
            <person name="Yamaguchi K"/>
            <person name="Onimaru K"/>
            <person name="Kadota M"/>
            <person name="Koyanagi M"/>
            <person name="Keeley SD"/>
            <person name="Tatsumi K"/>
            <person name="Tanaka K"/>
            <person name="Motone F"/>
            <person name="Kageyama Y"/>
            <person name="Nozu R"/>
            <person name="Adachi N"/>
            <person name="Nishimura O"/>
            <person name="Nakagawa R"/>
            <person name="Tanegashima C"/>
            <person name="Kiyatake I"/>
            <person name="Matsumoto R"/>
            <person name="Murakumo K"/>
            <person name="Nishida K"/>
            <person name="Terakita A"/>
            <person name="Kuratani S"/>
            <person name="Sato K"/>
            <person name="Hyodo S Kuraku.S."/>
        </authorList>
    </citation>
    <scope>NUCLEOTIDE SEQUENCE [LARGE SCALE GENOMIC DNA]</scope>
</reference>
<dbReference type="InterPro" id="IPR001079">
    <property type="entry name" value="Galectin_CRD"/>
</dbReference>
<evidence type="ECO:0000259" key="4">
    <source>
        <dbReference type="PROSITE" id="PS51304"/>
    </source>
</evidence>
<dbReference type="OMA" id="GKHFIEY"/>
<dbReference type="PANTHER" id="PTHR11346:SF80">
    <property type="entry name" value="GALECTIN-9C"/>
    <property type="match status" value="1"/>
</dbReference>
<keyword evidence="6" id="KW-1185">Reference proteome</keyword>
<sequence length="381" mass="41681">MDFYSNPLPVINPSIPYTGPIPGGLQDGKMIMIKGRVPPHTNRFHVNLHCGQMAHHCDVAFHFNPRYESANYVVCNSFENRSWCSEERKHEMPIQRGETFQLLILVQSDCYKVAVNDKHFLEFKHRIPFSRVDTITIEGQVEVVSLSFINSNIQPAAPAGNANNFNPGFPGFPAPGNACSAGSMFGPPPPANPFQAGSMSAPPAYANPAGSMSAPPAFANPAGSMFPPPAFANPAGSMFAPLALVNLQVPYKALIPGGLFVSRSVVIQGTVKPNCDNFSINLKPSDSLDIALHISPRFRTETAVIRNSRQQNSWGTEERTLAENLFSPGQSFEVTILCEASSFRVSVNGRHAFDFNHRFQPIQQINELQIDGDVTLSNVRT</sequence>
<dbReference type="Pfam" id="PF00337">
    <property type="entry name" value="Gal-bind_lectin"/>
    <property type="match status" value="2"/>
</dbReference>
<dbReference type="GO" id="GO:2000562">
    <property type="term" value="P:negative regulation of CD4-positive, alpha-beta T cell proliferation"/>
    <property type="evidence" value="ECO:0007669"/>
    <property type="project" value="TreeGrafter"/>
</dbReference>
<dbReference type="FunFam" id="2.60.120.200:FF:000078">
    <property type="entry name" value="Galectin"/>
    <property type="match status" value="1"/>
</dbReference>
<dbReference type="GO" id="GO:0030246">
    <property type="term" value="F:carbohydrate binding"/>
    <property type="evidence" value="ECO:0007669"/>
    <property type="project" value="UniProtKB-UniRule"/>
</dbReference>
<dbReference type="SMART" id="SM00276">
    <property type="entry name" value="GLECT"/>
    <property type="match status" value="2"/>
</dbReference>
<comment type="caution">
    <text evidence="5">The sequence shown here is derived from an EMBL/GenBank/DDBJ whole genome shotgun (WGS) entry which is preliminary data.</text>
</comment>
<name>A0A401P1Y3_SCYTO</name>
<proteinExistence type="predicted"/>
<dbReference type="GO" id="GO:0005829">
    <property type="term" value="C:cytosol"/>
    <property type="evidence" value="ECO:0007669"/>
    <property type="project" value="TreeGrafter"/>
</dbReference>
<evidence type="ECO:0000256" key="2">
    <source>
        <dbReference type="ARBA" id="ARBA00022737"/>
    </source>
</evidence>